<name>A0A354Z0G8_9FIRM</name>
<evidence type="ECO:0000313" key="2">
    <source>
        <dbReference type="Proteomes" id="UP000263273"/>
    </source>
</evidence>
<evidence type="ECO:0000313" key="1">
    <source>
        <dbReference type="EMBL" id="HBK54461.1"/>
    </source>
</evidence>
<proteinExistence type="predicted"/>
<reference evidence="1 2" key="1">
    <citation type="journal article" date="2018" name="Nat. Biotechnol.">
        <title>A standardized bacterial taxonomy based on genome phylogeny substantially revises the tree of life.</title>
        <authorList>
            <person name="Parks D.H."/>
            <person name="Chuvochina M."/>
            <person name="Waite D.W."/>
            <person name="Rinke C."/>
            <person name="Skarshewski A."/>
            <person name="Chaumeil P.A."/>
            <person name="Hugenholtz P."/>
        </authorList>
    </citation>
    <scope>NUCLEOTIDE SEQUENCE [LARGE SCALE GENOMIC DNA]</scope>
    <source>
        <strain evidence="1">UBA10948</strain>
    </source>
</reference>
<dbReference type="STRING" id="378794.GCA_001570625_00460"/>
<comment type="caution">
    <text evidence="1">The sequence shown here is derived from an EMBL/GenBank/DDBJ whole genome shotgun (WGS) entry which is preliminary data.</text>
</comment>
<dbReference type="EMBL" id="DNZF01000239">
    <property type="protein sequence ID" value="HBK54461.1"/>
    <property type="molecule type" value="Genomic_DNA"/>
</dbReference>
<sequence>MGKAKIFVRERRKVEQGEKKSRFNVVGVAGTDLKIYSNHIRKIEVEQIAREIDGEVVYLQAGKNEELDDEED</sequence>
<organism evidence="1 2">
    <name type="scientific">Syntrophomonas wolfei</name>
    <dbReference type="NCBI Taxonomy" id="863"/>
    <lineage>
        <taxon>Bacteria</taxon>
        <taxon>Bacillati</taxon>
        <taxon>Bacillota</taxon>
        <taxon>Clostridia</taxon>
        <taxon>Eubacteriales</taxon>
        <taxon>Syntrophomonadaceae</taxon>
        <taxon>Syntrophomonas</taxon>
    </lineage>
</organism>
<accession>A0A354Z0G8</accession>
<dbReference type="RefSeq" id="WP_276620106.1">
    <property type="nucleotide sequence ID" value="NZ_DCDX01000025.1"/>
</dbReference>
<dbReference type="AlphaFoldDB" id="A0A354Z0G8"/>
<protein>
    <submittedName>
        <fullName evidence="1">Uncharacterized protein</fullName>
    </submittedName>
</protein>
<gene>
    <name evidence="1" type="ORF">DDZ44_11040</name>
</gene>
<dbReference type="Proteomes" id="UP000263273">
    <property type="component" value="Unassembled WGS sequence"/>
</dbReference>